<dbReference type="Pfam" id="PF00072">
    <property type="entry name" value="Response_reg"/>
    <property type="match status" value="1"/>
</dbReference>
<keyword evidence="8" id="KW-1133">Transmembrane helix</keyword>
<keyword evidence="4 11" id="KW-0808">Transferase</keyword>
<evidence type="ECO:0000256" key="3">
    <source>
        <dbReference type="ARBA" id="ARBA00022553"/>
    </source>
</evidence>
<dbReference type="SMART" id="SM00387">
    <property type="entry name" value="HATPase_c"/>
    <property type="match status" value="1"/>
</dbReference>
<dbReference type="OrthoDB" id="9812260at2"/>
<dbReference type="InterPro" id="IPR004358">
    <property type="entry name" value="Sig_transdc_His_kin-like_C"/>
</dbReference>
<dbReference type="InterPro" id="IPR001789">
    <property type="entry name" value="Sig_transdc_resp-reg_receiver"/>
</dbReference>
<evidence type="ECO:0000259" key="9">
    <source>
        <dbReference type="PROSITE" id="PS50109"/>
    </source>
</evidence>
<dbReference type="CDD" id="cd17546">
    <property type="entry name" value="REC_hyHK_CKI1_RcsC-like"/>
    <property type="match status" value="1"/>
</dbReference>
<dbReference type="SUPFAM" id="SSF52172">
    <property type="entry name" value="CheY-like"/>
    <property type="match status" value="1"/>
</dbReference>
<keyword evidence="8" id="KW-0472">Membrane</keyword>
<evidence type="ECO:0000256" key="7">
    <source>
        <dbReference type="SAM" id="MobiDB-lite"/>
    </source>
</evidence>
<dbReference type="FunFam" id="3.30.565.10:FF:000010">
    <property type="entry name" value="Sensor histidine kinase RcsC"/>
    <property type="match status" value="1"/>
</dbReference>
<dbReference type="SUPFAM" id="SSF47384">
    <property type="entry name" value="Homodimeric domain of signal transducing histidine kinase"/>
    <property type="match status" value="1"/>
</dbReference>
<dbReference type="GO" id="GO:0009927">
    <property type="term" value="F:histidine phosphotransfer kinase activity"/>
    <property type="evidence" value="ECO:0007669"/>
    <property type="project" value="TreeGrafter"/>
</dbReference>
<accession>A0A5C5ZNT0</accession>
<dbReference type="InterPro" id="IPR003594">
    <property type="entry name" value="HATPase_dom"/>
</dbReference>
<dbReference type="InterPro" id="IPR036890">
    <property type="entry name" value="HATPase_C_sf"/>
</dbReference>
<evidence type="ECO:0000256" key="6">
    <source>
        <dbReference type="PROSITE-ProRule" id="PRU00169"/>
    </source>
</evidence>
<dbReference type="SUPFAM" id="SSF55874">
    <property type="entry name" value="ATPase domain of HSP90 chaperone/DNA topoisomerase II/histidine kinase"/>
    <property type="match status" value="1"/>
</dbReference>
<evidence type="ECO:0000256" key="4">
    <source>
        <dbReference type="ARBA" id="ARBA00022679"/>
    </source>
</evidence>
<evidence type="ECO:0000256" key="2">
    <source>
        <dbReference type="ARBA" id="ARBA00012438"/>
    </source>
</evidence>
<evidence type="ECO:0000256" key="5">
    <source>
        <dbReference type="ARBA" id="ARBA00022777"/>
    </source>
</evidence>
<dbReference type="GO" id="GO:0005886">
    <property type="term" value="C:plasma membrane"/>
    <property type="evidence" value="ECO:0007669"/>
    <property type="project" value="TreeGrafter"/>
</dbReference>
<organism evidence="11 12">
    <name type="scientific">Pseudobythopirellula maris</name>
    <dbReference type="NCBI Taxonomy" id="2527991"/>
    <lineage>
        <taxon>Bacteria</taxon>
        <taxon>Pseudomonadati</taxon>
        <taxon>Planctomycetota</taxon>
        <taxon>Planctomycetia</taxon>
        <taxon>Pirellulales</taxon>
        <taxon>Lacipirellulaceae</taxon>
        <taxon>Pseudobythopirellula</taxon>
    </lineage>
</organism>
<feature type="modified residue" description="4-aspartylphosphate" evidence="6">
    <location>
        <position position="549"/>
    </location>
</feature>
<gene>
    <name evidence="11" type="primary">luxQ_8</name>
    <name evidence="11" type="ORF">Mal64_26010</name>
</gene>
<feature type="transmembrane region" description="Helical" evidence="8">
    <location>
        <begin position="202"/>
        <end position="221"/>
    </location>
</feature>
<comment type="caution">
    <text evidence="11">The sequence shown here is derived from an EMBL/GenBank/DDBJ whole genome shotgun (WGS) entry which is preliminary data.</text>
</comment>
<dbReference type="AlphaFoldDB" id="A0A5C5ZNT0"/>
<comment type="catalytic activity">
    <reaction evidence="1">
        <text>ATP + protein L-histidine = ADP + protein N-phospho-L-histidine.</text>
        <dbReference type="EC" id="2.7.13.3"/>
    </reaction>
</comment>
<dbReference type="InterPro" id="IPR011006">
    <property type="entry name" value="CheY-like_superfamily"/>
</dbReference>
<dbReference type="Pfam" id="PF02518">
    <property type="entry name" value="HATPase_c"/>
    <property type="match status" value="1"/>
</dbReference>
<evidence type="ECO:0000259" key="10">
    <source>
        <dbReference type="PROSITE" id="PS50110"/>
    </source>
</evidence>
<dbReference type="PROSITE" id="PS50110">
    <property type="entry name" value="RESPONSE_REGULATORY"/>
    <property type="match status" value="1"/>
</dbReference>
<dbReference type="GO" id="GO:0000155">
    <property type="term" value="F:phosphorelay sensor kinase activity"/>
    <property type="evidence" value="ECO:0007669"/>
    <property type="project" value="InterPro"/>
</dbReference>
<name>A0A5C5ZNT0_9BACT</name>
<dbReference type="Gene3D" id="1.10.287.130">
    <property type="match status" value="1"/>
</dbReference>
<evidence type="ECO:0000256" key="1">
    <source>
        <dbReference type="ARBA" id="ARBA00000085"/>
    </source>
</evidence>
<keyword evidence="5 11" id="KW-0418">Kinase</keyword>
<dbReference type="PROSITE" id="PS50109">
    <property type="entry name" value="HIS_KIN"/>
    <property type="match status" value="1"/>
</dbReference>
<keyword evidence="3 6" id="KW-0597">Phosphoprotein</keyword>
<dbReference type="SMART" id="SM00388">
    <property type="entry name" value="HisKA"/>
    <property type="match status" value="1"/>
</dbReference>
<keyword evidence="8" id="KW-0812">Transmembrane</keyword>
<dbReference type="RefSeq" id="WP_146400734.1">
    <property type="nucleotide sequence ID" value="NZ_SJPQ01000002.1"/>
</dbReference>
<feature type="domain" description="Response regulatory" evidence="10">
    <location>
        <begin position="500"/>
        <end position="614"/>
    </location>
</feature>
<dbReference type="CDD" id="cd00082">
    <property type="entry name" value="HisKA"/>
    <property type="match status" value="1"/>
</dbReference>
<dbReference type="PANTHER" id="PTHR43047">
    <property type="entry name" value="TWO-COMPONENT HISTIDINE PROTEIN KINASE"/>
    <property type="match status" value="1"/>
</dbReference>
<dbReference type="CDD" id="cd16922">
    <property type="entry name" value="HATPase_EvgS-ArcB-TorS-like"/>
    <property type="match status" value="1"/>
</dbReference>
<dbReference type="Gene3D" id="3.30.565.10">
    <property type="entry name" value="Histidine kinase-like ATPase, C-terminal domain"/>
    <property type="match status" value="1"/>
</dbReference>
<dbReference type="InterPro" id="IPR036097">
    <property type="entry name" value="HisK_dim/P_sf"/>
</dbReference>
<dbReference type="EMBL" id="SJPQ01000002">
    <property type="protein sequence ID" value="TWT89109.1"/>
    <property type="molecule type" value="Genomic_DNA"/>
</dbReference>
<dbReference type="Gene3D" id="3.40.50.2300">
    <property type="match status" value="1"/>
</dbReference>
<dbReference type="InterPro" id="IPR005467">
    <property type="entry name" value="His_kinase_dom"/>
</dbReference>
<keyword evidence="12" id="KW-1185">Reference proteome</keyword>
<evidence type="ECO:0000256" key="8">
    <source>
        <dbReference type="SAM" id="Phobius"/>
    </source>
</evidence>
<dbReference type="InterPro" id="IPR003661">
    <property type="entry name" value="HisK_dim/P_dom"/>
</dbReference>
<feature type="domain" description="Histidine kinase" evidence="9">
    <location>
        <begin position="248"/>
        <end position="471"/>
    </location>
</feature>
<reference evidence="11 12" key="1">
    <citation type="submission" date="2019-02" db="EMBL/GenBank/DDBJ databases">
        <title>Deep-cultivation of Planctomycetes and their phenomic and genomic characterization uncovers novel biology.</title>
        <authorList>
            <person name="Wiegand S."/>
            <person name="Jogler M."/>
            <person name="Boedeker C."/>
            <person name="Pinto D."/>
            <person name="Vollmers J."/>
            <person name="Rivas-Marin E."/>
            <person name="Kohn T."/>
            <person name="Peeters S.H."/>
            <person name="Heuer A."/>
            <person name="Rast P."/>
            <person name="Oberbeckmann S."/>
            <person name="Bunk B."/>
            <person name="Jeske O."/>
            <person name="Meyerdierks A."/>
            <person name="Storesund J.E."/>
            <person name="Kallscheuer N."/>
            <person name="Luecker S."/>
            <person name="Lage O.M."/>
            <person name="Pohl T."/>
            <person name="Merkel B.J."/>
            <person name="Hornburger P."/>
            <person name="Mueller R.-W."/>
            <person name="Bruemmer F."/>
            <person name="Labrenz M."/>
            <person name="Spormann A.M."/>
            <person name="Op Den Camp H."/>
            <person name="Overmann J."/>
            <person name="Amann R."/>
            <person name="Jetten M.S.M."/>
            <person name="Mascher T."/>
            <person name="Medema M.H."/>
            <person name="Devos D.P."/>
            <person name="Kaster A.-K."/>
            <person name="Ovreas L."/>
            <person name="Rohde M."/>
            <person name="Galperin M.Y."/>
            <person name="Jogler C."/>
        </authorList>
    </citation>
    <scope>NUCLEOTIDE SEQUENCE [LARGE SCALE GENOMIC DNA]</scope>
    <source>
        <strain evidence="11 12">Mal64</strain>
    </source>
</reference>
<proteinExistence type="predicted"/>
<evidence type="ECO:0000313" key="12">
    <source>
        <dbReference type="Proteomes" id="UP000315440"/>
    </source>
</evidence>
<evidence type="ECO:0000313" key="11">
    <source>
        <dbReference type="EMBL" id="TWT89109.1"/>
    </source>
</evidence>
<protein>
    <recommendedName>
        <fullName evidence="2">histidine kinase</fullName>
        <ecNumber evidence="2">2.7.13.3</ecNumber>
    </recommendedName>
</protein>
<dbReference type="PRINTS" id="PR00344">
    <property type="entry name" value="BCTRLSENSOR"/>
</dbReference>
<dbReference type="Pfam" id="PF00512">
    <property type="entry name" value="HisKA"/>
    <property type="match status" value="1"/>
</dbReference>
<feature type="region of interest" description="Disordered" evidence="7">
    <location>
        <begin position="616"/>
        <end position="639"/>
    </location>
</feature>
<dbReference type="EC" id="2.7.13.3" evidence="2"/>
<sequence length="639" mass="69337">MSVYTKTLIAFSLSLAVTLGLAWGVRAATDQIVLEQNRLHLAEDQLRELLSAKNLGNDHLMSALRELSLDPSHNPGEARSCLKQTQSLIRRLLTYSEIELAELHDLSESEANRVKEEEEAEHWSLAELQEFLFEAERHLDELIVSSAQGDHDAVLDEFTTIYVDRFESLYRAPIEELIADELSQVLRRKARLDGSIDVIRAAALWAALAGVAVVAIAALVVRGSLDLIKRAAEQERAANRAKSTFLANMSHEIRTPLNGVLGFTKILMSKQGDLDETENQHCLATIHGCGKHLLQLINDILDLSKIEAGRLECRPRSCDPAVILEEVVSVLKIRAESAAISLDLEWETPPPASIVTDPARLKQVLINLVGNAVKFTLRGGVRVAARTERREGVDLLIVDVHDTGLGVPEDKLEAIFDPFQQVEDESTSHIEGTGLGLSISVMLAELLGGGVTAVSTADQGSTFTLTVTTGPLVAPAKGAQLRAAKITPEAGGPLDLTGVRVLVVDDNSTNRMLLRMMLGGEGAEILEEANGLAGLEAALREEPAVVLMDVQMPVLDGLAATRRLRDAGFKAPILALTAHAMDGDMERCLEVGCNGYLPKPINRDDLFRELAKRLGSQSEESAVEPNECLPPLDEVAAVE</sequence>
<dbReference type="SMART" id="SM00448">
    <property type="entry name" value="REC"/>
    <property type="match status" value="1"/>
</dbReference>
<dbReference type="Proteomes" id="UP000315440">
    <property type="component" value="Unassembled WGS sequence"/>
</dbReference>
<dbReference type="PANTHER" id="PTHR43047:SF72">
    <property type="entry name" value="OSMOSENSING HISTIDINE PROTEIN KINASE SLN1"/>
    <property type="match status" value="1"/>
</dbReference>